<dbReference type="EMBL" id="VSSQ01024838">
    <property type="protein sequence ID" value="MPM72595.1"/>
    <property type="molecule type" value="Genomic_DNA"/>
</dbReference>
<sequence>MNVQNFLKRGEENVIDRSFFFKKWYLIQNYYFFTRRFGDGPAFIGLFLRNCLEERGFTRTISTQQANLLTTINREGNSFEHVVCSIVFI</sequence>
<comment type="caution">
    <text evidence="1">The sequence shown here is derived from an EMBL/GenBank/DDBJ whole genome shotgun (WGS) entry which is preliminary data.</text>
</comment>
<reference evidence="1" key="1">
    <citation type="submission" date="2019-08" db="EMBL/GenBank/DDBJ databases">
        <authorList>
            <person name="Kucharzyk K."/>
            <person name="Murdoch R.W."/>
            <person name="Higgins S."/>
            <person name="Loffler F."/>
        </authorList>
    </citation>
    <scope>NUCLEOTIDE SEQUENCE</scope>
</reference>
<evidence type="ECO:0000313" key="1">
    <source>
        <dbReference type="EMBL" id="MPM72595.1"/>
    </source>
</evidence>
<dbReference type="AlphaFoldDB" id="A0A645C4W0"/>
<name>A0A645C4W0_9ZZZZ</name>
<gene>
    <name evidence="1" type="ORF">SDC9_119571</name>
</gene>
<protein>
    <submittedName>
        <fullName evidence="1">Uncharacterized protein</fullName>
    </submittedName>
</protein>
<organism evidence="1">
    <name type="scientific">bioreactor metagenome</name>
    <dbReference type="NCBI Taxonomy" id="1076179"/>
    <lineage>
        <taxon>unclassified sequences</taxon>
        <taxon>metagenomes</taxon>
        <taxon>ecological metagenomes</taxon>
    </lineage>
</organism>
<accession>A0A645C4W0</accession>
<proteinExistence type="predicted"/>